<dbReference type="HOGENOM" id="CLU_3373931_0_0_0"/>
<dbReference type="Proteomes" id="UP000001921">
    <property type="component" value="Chromosome"/>
</dbReference>
<keyword evidence="1" id="KW-0812">Transmembrane</keyword>
<dbReference type="AlphaFoldDB" id="A5TS87"/>
<keyword evidence="1" id="KW-0472">Membrane</keyword>
<keyword evidence="1" id="KW-1133">Transmembrane helix</keyword>
<dbReference type="EMBL" id="CM000440">
    <property type="protein sequence ID" value="EDK87762.1"/>
    <property type="molecule type" value="Genomic_DNA"/>
</dbReference>
<reference evidence="2" key="1">
    <citation type="submission" date="2006-07" db="EMBL/GenBank/DDBJ databases">
        <authorList>
            <person name="Qin X."/>
            <person name="Weinstock G.M."/>
        </authorList>
    </citation>
    <scope>NUCLEOTIDE SEQUENCE [LARGE SCALE GENOMIC DNA]</scope>
    <source>
        <strain evidence="2">ATCC 10953</strain>
    </source>
</reference>
<accession>A5TS87</accession>
<feature type="transmembrane region" description="Helical" evidence="1">
    <location>
        <begin position="6"/>
        <end position="25"/>
    </location>
</feature>
<sequence>MRGWSLLIVVLVLLIILQYIVILIWTHTITSLLV</sequence>
<evidence type="ECO:0000256" key="1">
    <source>
        <dbReference type="SAM" id="Phobius"/>
    </source>
</evidence>
<evidence type="ECO:0000313" key="2">
    <source>
        <dbReference type="EMBL" id="EDK87762.1"/>
    </source>
</evidence>
<name>A5TS87_FUSNP</name>
<organism evidence="2">
    <name type="scientific">Fusobacterium polymorphum ATCC 10953</name>
    <dbReference type="NCBI Taxonomy" id="393480"/>
    <lineage>
        <taxon>Bacteria</taxon>
        <taxon>Fusobacteriati</taxon>
        <taxon>Fusobacteriota</taxon>
        <taxon>Fusobacteriia</taxon>
        <taxon>Fusobacteriales</taxon>
        <taxon>Fusobacteriaceae</taxon>
        <taxon>Fusobacterium</taxon>
    </lineage>
</organism>
<reference evidence="2" key="2">
    <citation type="submission" date="2007-05" db="EMBL/GenBank/DDBJ databases">
        <title>Genome sequence of Fusobacterium nucleatum subspecies polymorphum - a genetically tractable Fusobacterium.</title>
        <authorList>
            <person name="Karpathy S.E."/>
            <person name="Xiang Q."/>
            <person name="Gioia J."/>
            <person name="Jiang H."/>
            <person name="Liu Y."/>
            <person name="Petrosino J.F."/>
            <person name="Yerrapragada S."/>
            <person name="Fox G.E."/>
            <person name="Kinder Haake S."/>
            <person name="Weinstock G.M."/>
            <person name="Highlander S.K."/>
        </authorList>
    </citation>
    <scope>NUCLEOTIDE SEQUENCE [LARGE SCALE GENOMIC DNA]</scope>
    <source>
        <strain evidence="2">ATCC 10953</strain>
    </source>
</reference>
<protein>
    <submittedName>
        <fullName evidence="2">Uncharacterized protein</fullName>
    </submittedName>
</protein>
<gene>
    <name evidence="2" type="ORF">FNP_2374</name>
</gene>
<proteinExistence type="predicted"/>